<keyword evidence="2" id="KW-1185">Reference proteome</keyword>
<name>A0AAV9XYJ6_9CRYT</name>
<sequence>MLSDKQLNFYKWFNIFMEKELYLNCGESQLFKTHRRFLRYICDTFDIRTIAADFDLTMMTMHSGGFIDPQSDRGRLFLKSLSREFNILGAVAMEIGLSINVVTFSDPKLIPSEKIETNISGKSMINLCLQNSNAQFKVSDYYCFYPRLWQERSEYSNLGLDAPMPPFKAFHLRKVCENENLSADQVLFIDDDLYNCANALKDGYVVLHVNGRSGYSINGLSVDFYKDYL</sequence>
<accession>A0AAV9XYJ6</accession>
<evidence type="ECO:0000313" key="2">
    <source>
        <dbReference type="Proteomes" id="UP001311799"/>
    </source>
</evidence>
<dbReference type="EMBL" id="JAWDEY010000012">
    <property type="protein sequence ID" value="KAK6589558.1"/>
    <property type="molecule type" value="Genomic_DNA"/>
</dbReference>
<protein>
    <submittedName>
        <fullName evidence="1">Apicomplexan P36 family</fullName>
    </submittedName>
</protein>
<comment type="caution">
    <text evidence="1">The sequence shown here is derived from an EMBL/GenBank/DDBJ whole genome shotgun (WGS) entry which is preliminary data.</text>
</comment>
<dbReference type="Proteomes" id="UP001311799">
    <property type="component" value="Unassembled WGS sequence"/>
</dbReference>
<proteinExistence type="predicted"/>
<dbReference type="AlphaFoldDB" id="A0AAV9XYJ6"/>
<organism evidence="1 2">
    <name type="scientific">Cryptosporidium xiaoi</name>
    <dbReference type="NCBI Taxonomy" id="659607"/>
    <lineage>
        <taxon>Eukaryota</taxon>
        <taxon>Sar</taxon>
        <taxon>Alveolata</taxon>
        <taxon>Apicomplexa</taxon>
        <taxon>Conoidasida</taxon>
        <taxon>Coccidia</taxon>
        <taxon>Eucoccidiorida</taxon>
        <taxon>Eimeriorina</taxon>
        <taxon>Cryptosporidiidae</taxon>
        <taxon>Cryptosporidium</taxon>
    </lineage>
</organism>
<reference evidence="1 2" key="1">
    <citation type="submission" date="2023-10" db="EMBL/GenBank/DDBJ databases">
        <title>Comparative genomics analysis reveals potential genetic determinants of host preference in Cryptosporidium xiaoi.</title>
        <authorList>
            <person name="Xiao L."/>
            <person name="Li J."/>
        </authorList>
    </citation>
    <scope>NUCLEOTIDE SEQUENCE [LARGE SCALE GENOMIC DNA]</scope>
    <source>
        <strain evidence="1 2">52996</strain>
    </source>
</reference>
<evidence type="ECO:0000313" key="1">
    <source>
        <dbReference type="EMBL" id="KAK6589558.1"/>
    </source>
</evidence>
<gene>
    <name evidence="1" type="ORF">RS030_203062</name>
</gene>